<dbReference type="AlphaFoldDB" id="A0A9X4QTT2"/>
<evidence type="ECO:0000313" key="1">
    <source>
        <dbReference type="EMBL" id="MDG0811045.1"/>
    </source>
</evidence>
<reference evidence="1" key="1">
    <citation type="submission" date="2022-10" db="EMBL/GenBank/DDBJ databases">
        <title>Comparative genomic analysis of Cohnella hashimotonis sp. nov., isolated from the International Space Station.</title>
        <authorList>
            <person name="Simpson A."/>
            <person name="Venkateswaran K."/>
        </authorList>
    </citation>
    <scope>NUCLEOTIDE SEQUENCE</scope>
    <source>
        <strain evidence="1">DSM 28161</strain>
    </source>
</reference>
<protein>
    <submittedName>
        <fullName evidence="1">Uncharacterized protein</fullName>
    </submittedName>
</protein>
<comment type="caution">
    <text evidence="1">The sequence shown here is derived from an EMBL/GenBank/DDBJ whole genome shotgun (WGS) entry which is preliminary data.</text>
</comment>
<organism evidence="1 2">
    <name type="scientific">Cohnella rhizosphaerae</name>
    <dbReference type="NCBI Taxonomy" id="1457232"/>
    <lineage>
        <taxon>Bacteria</taxon>
        <taxon>Bacillati</taxon>
        <taxon>Bacillota</taxon>
        <taxon>Bacilli</taxon>
        <taxon>Bacillales</taxon>
        <taxon>Paenibacillaceae</taxon>
        <taxon>Cohnella</taxon>
    </lineage>
</organism>
<dbReference type="EMBL" id="JAPDIA010000007">
    <property type="protein sequence ID" value="MDG0811045.1"/>
    <property type="molecule type" value="Genomic_DNA"/>
</dbReference>
<name>A0A9X4QTT2_9BACL</name>
<sequence length="108" mass="11776">MGYALSWDVRTHTLAAERGETGQAARMEGSNLEAGKKIREAMPPFSSRTGPQPGELMLERGHRLVWNGGSVELLSIDNGDFMPLSVLEEMGLRAQPKGPDAWTVRPTA</sequence>
<evidence type="ECO:0000313" key="2">
    <source>
        <dbReference type="Proteomes" id="UP001153404"/>
    </source>
</evidence>
<keyword evidence="2" id="KW-1185">Reference proteome</keyword>
<proteinExistence type="predicted"/>
<gene>
    <name evidence="1" type="ORF">OMP40_17985</name>
</gene>
<accession>A0A9X4QTT2</accession>
<dbReference type="Proteomes" id="UP001153404">
    <property type="component" value="Unassembled WGS sequence"/>
</dbReference>